<name>A0A8K1CJB4_PYTOL</name>
<dbReference type="PRINTS" id="PR00449">
    <property type="entry name" value="RASTRNSFRMNG"/>
</dbReference>
<keyword evidence="1" id="KW-0677">Repeat</keyword>
<proteinExistence type="predicted"/>
<protein>
    <recommendedName>
        <fullName evidence="6">Non-specific serine/threonine protein kinase</fullName>
    </recommendedName>
</protein>
<dbReference type="PROSITE" id="PS50088">
    <property type="entry name" value="ANK_REPEAT"/>
    <property type="match status" value="2"/>
</dbReference>
<dbReference type="InterPro" id="IPR002110">
    <property type="entry name" value="Ankyrin_rpt"/>
</dbReference>
<evidence type="ECO:0008006" key="6">
    <source>
        <dbReference type="Google" id="ProtNLM"/>
    </source>
</evidence>
<dbReference type="SUPFAM" id="SSF52540">
    <property type="entry name" value="P-loop containing nucleoside triphosphate hydrolases"/>
    <property type="match status" value="1"/>
</dbReference>
<dbReference type="InterPro" id="IPR027417">
    <property type="entry name" value="P-loop_NTPase"/>
</dbReference>
<comment type="caution">
    <text evidence="4">The sequence shown here is derived from an EMBL/GenBank/DDBJ whole genome shotgun (WGS) entry which is preliminary data.</text>
</comment>
<dbReference type="OrthoDB" id="93327at2759"/>
<dbReference type="PANTHER" id="PTHR24173:SF74">
    <property type="entry name" value="ANKYRIN REPEAT DOMAIN-CONTAINING PROTEIN 16"/>
    <property type="match status" value="1"/>
</dbReference>
<reference evidence="4" key="1">
    <citation type="submission" date="2019-03" db="EMBL/GenBank/DDBJ databases">
        <title>Long read genome sequence of the mycoparasitic Pythium oligandrum ATCC 38472 isolated from sugarbeet rhizosphere.</title>
        <authorList>
            <person name="Gaulin E."/>
        </authorList>
    </citation>
    <scope>NUCLEOTIDE SEQUENCE</scope>
    <source>
        <strain evidence="4">ATCC 38472_TT</strain>
    </source>
</reference>
<dbReference type="Proteomes" id="UP000794436">
    <property type="component" value="Unassembled WGS sequence"/>
</dbReference>
<gene>
    <name evidence="4" type="ORF">Poli38472_014683</name>
</gene>
<dbReference type="PANTHER" id="PTHR24173">
    <property type="entry name" value="ANKYRIN REPEAT CONTAINING"/>
    <property type="match status" value="1"/>
</dbReference>
<dbReference type="Gene3D" id="3.40.50.300">
    <property type="entry name" value="P-loop containing nucleotide triphosphate hydrolases"/>
    <property type="match status" value="1"/>
</dbReference>
<dbReference type="SUPFAM" id="SSF48403">
    <property type="entry name" value="Ankyrin repeat"/>
    <property type="match status" value="1"/>
</dbReference>
<evidence type="ECO:0000313" key="5">
    <source>
        <dbReference type="Proteomes" id="UP000794436"/>
    </source>
</evidence>
<evidence type="ECO:0000256" key="3">
    <source>
        <dbReference type="PROSITE-ProRule" id="PRU00023"/>
    </source>
</evidence>
<evidence type="ECO:0000313" key="4">
    <source>
        <dbReference type="EMBL" id="TMW63978.1"/>
    </source>
</evidence>
<dbReference type="Pfam" id="PF08477">
    <property type="entry name" value="Roc"/>
    <property type="match status" value="1"/>
</dbReference>
<accession>A0A8K1CJB4</accession>
<feature type="repeat" description="ANK" evidence="3">
    <location>
        <begin position="7"/>
        <end position="39"/>
    </location>
</feature>
<dbReference type="EMBL" id="SPLM01000042">
    <property type="protein sequence ID" value="TMW63978.1"/>
    <property type="molecule type" value="Genomic_DNA"/>
</dbReference>
<dbReference type="PROSITE" id="PS50297">
    <property type="entry name" value="ANK_REP_REGION"/>
    <property type="match status" value="2"/>
</dbReference>
<feature type="repeat" description="ANK" evidence="3">
    <location>
        <begin position="40"/>
        <end position="72"/>
    </location>
</feature>
<dbReference type="AlphaFoldDB" id="A0A8K1CJB4"/>
<dbReference type="Pfam" id="PF12796">
    <property type="entry name" value="Ank_2"/>
    <property type="match status" value="1"/>
</dbReference>
<evidence type="ECO:0000256" key="2">
    <source>
        <dbReference type="ARBA" id="ARBA00023043"/>
    </source>
</evidence>
<dbReference type="Gene3D" id="1.25.40.20">
    <property type="entry name" value="Ankyrin repeat-containing domain"/>
    <property type="match status" value="1"/>
</dbReference>
<keyword evidence="5" id="KW-1185">Reference proteome</keyword>
<dbReference type="InterPro" id="IPR036770">
    <property type="entry name" value="Ankyrin_rpt-contain_sf"/>
</dbReference>
<evidence type="ECO:0000256" key="1">
    <source>
        <dbReference type="ARBA" id="ARBA00022737"/>
    </source>
</evidence>
<sequence>MSATNNDGETPLYIPVTRGNIDMVEFLLKAGADVSAVDNNGFTPLHVAAKYYTTDIITALVDAGSDVHAKNTRGQTPLMVRIQSVAGVHISYILGSIYILTSRGATYDETYDDSLESHAIDSDESEPDEATAAFVLSCVRRWSDEQRRGKSPLTEVPSEIIDRGMTAVKTYLKEVSASTEQELIYRRKMCVVGSCKAGKTSLVKSITSMNATLVDVDDRTIGVDLFRLEFTEEAENSKMHHAITFWDFAGQDEYHVAHSLFFSRRTLYLLCVDAGELSHAVDKTHQARDRGDEDEAEMMVDTFVRERVWRWFRTIFIRQPDAEFVMIATKADMIVLDGESRLRDLESELFHVLSEYKGAFKREMQRDVDALLAECNDGDSAEDGMGRASNERISQLKHLQTQLDQSLPTS</sequence>
<keyword evidence="2 3" id="KW-0040">ANK repeat</keyword>
<dbReference type="SMART" id="SM00248">
    <property type="entry name" value="ANK"/>
    <property type="match status" value="2"/>
</dbReference>
<organism evidence="4 5">
    <name type="scientific">Pythium oligandrum</name>
    <name type="common">Mycoparasitic fungus</name>
    <dbReference type="NCBI Taxonomy" id="41045"/>
    <lineage>
        <taxon>Eukaryota</taxon>
        <taxon>Sar</taxon>
        <taxon>Stramenopiles</taxon>
        <taxon>Oomycota</taxon>
        <taxon>Peronosporomycetes</taxon>
        <taxon>Pythiales</taxon>
        <taxon>Pythiaceae</taxon>
        <taxon>Pythium</taxon>
    </lineage>
</organism>